<dbReference type="PANTHER" id="PTHR33529:SF7">
    <property type="entry name" value="LIPOPOLYSACCHARIDE EXPORT SYSTEM PERMEASE PROTEIN LPTF"/>
    <property type="match status" value="1"/>
</dbReference>
<feature type="transmembrane region" description="Helical" evidence="9">
    <location>
        <begin position="56"/>
        <end position="76"/>
    </location>
</feature>
<evidence type="ECO:0000313" key="10">
    <source>
        <dbReference type="EMBL" id="TLU71736.1"/>
    </source>
</evidence>
<organism evidence="10 11">
    <name type="scientific">Lichenicoccus roseus</name>
    <dbReference type="NCBI Taxonomy" id="2683649"/>
    <lineage>
        <taxon>Bacteria</taxon>
        <taxon>Pseudomonadati</taxon>
        <taxon>Pseudomonadota</taxon>
        <taxon>Alphaproteobacteria</taxon>
        <taxon>Acetobacterales</taxon>
        <taxon>Acetobacteraceae</taxon>
        <taxon>Lichenicoccus</taxon>
    </lineage>
</organism>
<accession>A0A5R9J8N5</accession>
<evidence type="ECO:0000256" key="8">
    <source>
        <dbReference type="ARBA" id="ARBA00023136"/>
    </source>
</evidence>
<dbReference type="GO" id="GO:0015920">
    <property type="term" value="P:lipopolysaccharide transport"/>
    <property type="evidence" value="ECO:0007669"/>
    <property type="project" value="TreeGrafter"/>
</dbReference>
<evidence type="ECO:0000256" key="6">
    <source>
        <dbReference type="ARBA" id="ARBA00022692"/>
    </source>
</evidence>
<evidence type="ECO:0000256" key="9">
    <source>
        <dbReference type="SAM" id="Phobius"/>
    </source>
</evidence>
<evidence type="ECO:0000313" key="11">
    <source>
        <dbReference type="Proteomes" id="UP000305654"/>
    </source>
</evidence>
<evidence type="ECO:0000256" key="7">
    <source>
        <dbReference type="ARBA" id="ARBA00022989"/>
    </source>
</evidence>
<comment type="subcellular location">
    <subcellularLocation>
        <location evidence="1">Cell inner membrane</location>
        <topology evidence="1">Multi-pass membrane protein</topology>
    </subcellularLocation>
</comment>
<keyword evidence="6 9" id="KW-0812">Transmembrane</keyword>
<dbReference type="RefSeq" id="WP_138326806.1">
    <property type="nucleotide sequence ID" value="NZ_VCDI01000005.1"/>
</dbReference>
<evidence type="ECO:0000256" key="3">
    <source>
        <dbReference type="ARBA" id="ARBA00022448"/>
    </source>
</evidence>
<gene>
    <name evidence="10" type="primary">lptF</name>
    <name evidence="10" type="ORF">FE263_14810</name>
</gene>
<dbReference type="GO" id="GO:0043190">
    <property type="term" value="C:ATP-binding cassette (ABC) transporter complex"/>
    <property type="evidence" value="ECO:0007669"/>
    <property type="project" value="InterPro"/>
</dbReference>
<reference evidence="10 11" key="1">
    <citation type="submission" date="2019-05" db="EMBL/GenBank/DDBJ databases">
        <authorList>
            <person name="Pankratov T."/>
            <person name="Grouzdev D."/>
        </authorList>
    </citation>
    <scope>NUCLEOTIDE SEQUENCE [LARGE SCALE GENOMIC DNA]</scope>
    <source>
        <strain evidence="10 11">KEBCLARHB70R</strain>
    </source>
</reference>
<feature type="transmembrane region" description="Helical" evidence="9">
    <location>
        <begin position="97"/>
        <end position="120"/>
    </location>
</feature>
<sequence length="358" mass="38507">MIISNYLLRELMKPLLAILGVLVALFASYSTANFLSDAVNGLLPGSAIAELTILKVLIALEVLIPAALYVSVILTFTRLQGDSEVAAMYALRLTPGVMRRAVLTLAVGLALLVGGLSLFVRPWAYRHLHELSDRAATLLDVDAMQAGSFYVSQHGTRVVFLTHRDGPGSPARDVFVKLDYPDHTEIISGRLASAVPDGIADGGSDVNLNDADIYELSHDPAKADQVLHVQAMTVDPNSHAAGPAGYSSVAASTARIATSGSSADIAELQWRLSTPISTLLLALLGIPLSRTRPRQGRHLIFAKAFAMYFGYYILCTSARTWVQHGMIAEFPGIWWAPAILGLLLTTMSRYRPSLAAGR</sequence>
<keyword evidence="5" id="KW-0997">Cell inner membrane</keyword>
<dbReference type="InterPro" id="IPR005495">
    <property type="entry name" value="LptG/LptF_permease"/>
</dbReference>
<protein>
    <recommendedName>
        <fullName evidence="2">Lipopolysaccharide export system permease protein LptF</fullName>
    </recommendedName>
</protein>
<dbReference type="GO" id="GO:0055085">
    <property type="term" value="P:transmembrane transport"/>
    <property type="evidence" value="ECO:0007669"/>
    <property type="project" value="InterPro"/>
</dbReference>
<keyword evidence="3" id="KW-0813">Transport</keyword>
<dbReference type="AlphaFoldDB" id="A0A5R9J8N5"/>
<feature type="transmembrane region" description="Helical" evidence="9">
    <location>
        <begin position="333"/>
        <end position="350"/>
    </location>
</feature>
<keyword evidence="8 9" id="KW-0472">Membrane</keyword>
<comment type="caution">
    <text evidence="10">The sequence shown here is derived from an EMBL/GenBank/DDBJ whole genome shotgun (WGS) entry which is preliminary data.</text>
</comment>
<dbReference type="OrthoDB" id="9778062at2"/>
<keyword evidence="7 9" id="KW-1133">Transmembrane helix</keyword>
<keyword evidence="4" id="KW-1003">Cell membrane</keyword>
<dbReference type="PANTHER" id="PTHR33529">
    <property type="entry name" value="SLR0882 PROTEIN-RELATED"/>
    <property type="match status" value="1"/>
</dbReference>
<dbReference type="InterPro" id="IPR030922">
    <property type="entry name" value="LptF"/>
</dbReference>
<dbReference type="Proteomes" id="UP000305654">
    <property type="component" value="Unassembled WGS sequence"/>
</dbReference>
<keyword evidence="11" id="KW-1185">Reference proteome</keyword>
<feature type="transmembrane region" description="Helical" evidence="9">
    <location>
        <begin position="300"/>
        <end position="321"/>
    </location>
</feature>
<evidence type="ECO:0000256" key="2">
    <source>
        <dbReference type="ARBA" id="ARBA00014213"/>
    </source>
</evidence>
<evidence type="ECO:0000256" key="1">
    <source>
        <dbReference type="ARBA" id="ARBA00004429"/>
    </source>
</evidence>
<evidence type="ECO:0000256" key="5">
    <source>
        <dbReference type="ARBA" id="ARBA00022519"/>
    </source>
</evidence>
<name>A0A5R9J8N5_9PROT</name>
<dbReference type="NCBIfam" id="TIGR04407">
    <property type="entry name" value="LptF_YjgP"/>
    <property type="match status" value="1"/>
</dbReference>
<proteinExistence type="predicted"/>
<dbReference type="EMBL" id="VCDI01000005">
    <property type="protein sequence ID" value="TLU71736.1"/>
    <property type="molecule type" value="Genomic_DNA"/>
</dbReference>
<dbReference type="Pfam" id="PF03739">
    <property type="entry name" value="LptF_LptG"/>
    <property type="match status" value="1"/>
</dbReference>
<evidence type="ECO:0000256" key="4">
    <source>
        <dbReference type="ARBA" id="ARBA00022475"/>
    </source>
</evidence>